<evidence type="ECO:0000313" key="3">
    <source>
        <dbReference type="Proteomes" id="UP001519460"/>
    </source>
</evidence>
<feature type="compositionally biased region" description="Basic and acidic residues" evidence="1">
    <location>
        <begin position="8"/>
        <end position="20"/>
    </location>
</feature>
<organism evidence="2 3">
    <name type="scientific">Batillaria attramentaria</name>
    <dbReference type="NCBI Taxonomy" id="370345"/>
    <lineage>
        <taxon>Eukaryota</taxon>
        <taxon>Metazoa</taxon>
        <taxon>Spiralia</taxon>
        <taxon>Lophotrochozoa</taxon>
        <taxon>Mollusca</taxon>
        <taxon>Gastropoda</taxon>
        <taxon>Caenogastropoda</taxon>
        <taxon>Sorbeoconcha</taxon>
        <taxon>Cerithioidea</taxon>
        <taxon>Batillariidae</taxon>
        <taxon>Batillaria</taxon>
    </lineage>
</organism>
<dbReference type="AlphaFoldDB" id="A0ABD0KG71"/>
<reference evidence="2 3" key="1">
    <citation type="journal article" date="2023" name="Sci. Data">
        <title>Genome assembly of the Korean intertidal mud-creeper Batillaria attramentaria.</title>
        <authorList>
            <person name="Patra A.K."/>
            <person name="Ho P.T."/>
            <person name="Jun S."/>
            <person name="Lee S.J."/>
            <person name="Kim Y."/>
            <person name="Won Y.J."/>
        </authorList>
    </citation>
    <scope>NUCLEOTIDE SEQUENCE [LARGE SCALE GENOMIC DNA]</scope>
    <source>
        <strain evidence="2">Wonlab-2016</strain>
    </source>
</reference>
<protein>
    <submittedName>
        <fullName evidence="2">Uncharacterized protein</fullName>
    </submittedName>
</protein>
<keyword evidence="3" id="KW-1185">Reference proteome</keyword>
<feature type="region of interest" description="Disordered" evidence="1">
    <location>
        <begin position="1"/>
        <end position="69"/>
    </location>
</feature>
<dbReference type="Proteomes" id="UP001519460">
    <property type="component" value="Unassembled WGS sequence"/>
</dbReference>
<name>A0ABD0KG71_9CAEN</name>
<gene>
    <name evidence="2" type="ORF">BaRGS_00022529</name>
</gene>
<evidence type="ECO:0000256" key="1">
    <source>
        <dbReference type="SAM" id="MobiDB-lite"/>
    </source>
</evidence>
<proteinExistence type="predicted"/>
<sequence>MSLSKRQSSRDGVDLTDERIPPLPHTASEDGPGDVCPSQRVAPIATDYLPSGDSAAADLPLDIKAARRR</sequence>
<accession>A0ABD0KG71</accession>
<evidence type="ECO:0000313" key="2">
    <source>
        <dbReference type="EMBL" id="KAK7486206.1"/>
    </source>
</evidence>
<dbReference type="EMBL" id="JACVVK020000182">
    <property type="protein sequence ID" value="KAK7486206.1"/>
    <property type="molecule type" value="Genomic_DNA"/>
</dbReference>
<comment type="caution">
    <text evidence="2">The sequence shown here is derived from an EMBL/GenBank/DDBJ whole genome shotgun (WGS) entry which is preliminary data.</text>
</comment>